<sequence>MERNDDSIDLSRLFQIMGNHKSVIVGIISICTIVAVVISFALPKQYASTTLVQVRSDGSVGATTALAALGAGRLNAPTMSYIELMKTRTVIEPVIDLLEFEEDERPTAEKFAKTYLEITNPKESNLIEVKAIWENPETAQQISKAVVDNFLQMQTDMNQQTQSLLLKFLEKRIVESKEASEVAEEKLLIFSKEHKIYSPDDQVKNVVTQMASYDKAMADFEVSIQSEQASLDAANAALEDQKMNSRIYNISDNEIVQSLRSQIVAKQLELVGLRQSYTEKHPSLQKALGELQQLENSLHSEVVATVDSNVVTLNPAQAEILKKQVLAAVDLSVTKASKKAVEAEWSKKEKELGKLPDEVLEYARLQRNVSIQNEVYLNLVKQSEQSKIKAAMESMDVQIVDPANLPRYDKPIAPHKKLITLLGFLIGCAIALGYGTVLYNRRK</sequence>
<dbReference type="STRING" id="679201.HMPREF9334_01835"/>
<dbReference type="Pfam" id="PF13807">
    <property type="entry name" value="GNVR"/>
    <property type="match status" value="1"/>
</dbReference>
<dbReference type="PANTHER" id="PTHR32309">
    <property type="entry name" value="TYROSINE-PROTEIN KINASE"/>
    <property type="match status" value="1"/>
</dbReference>
<keyword evidence="3" id="KW-1003">Cell membrane</keyword>
<dbReference type="EMBL" id="ACZM01000018">
    <property type="protein sequence ID" value="EHG19520.1"/>
    <property type="molecule type" value="Genomic_DNA"/>
</dbReference>
<dbReference type="InterPro" id="IPR032807">
    <property type="entry name" value="GNVR"/>
</dbReference>
<proteinExistence type="inferred from homology"/>
<evidence type="ECO:0000256" key="6">
    <source>
        <dbReference type="ARBA" id="ARBA00023136"/>
    </source>
</evidence>
<evidence type="ECO:0000259" key="8">
    <source>
        <dbReference type="Pfam" id="PF02706"/>
    </source>
</evidence>
<dbReference type="InterPro" id="IPR050445">
    <property type="entry name" value="Bact_polysacc_biosynth/exp"/>
</dbReference>
<keyword evidence="4 7" id="KW-0812">Transmembrane</keyword>
<dbReference type="GO" id="GO:0004713">
    <property type="term" value="F:protein tyrosine kinase activity"/>
    <property type="evidence" value="ECO:0007669"/>
    <property type="project" value="TreeGrafter"/>
</dbReference>
<dbReference type="PATRIC" id="fig|679201.3.peg.1851"/>
<dbReference type="PANTHER" id="PTHR32309:SF13">
    <property type="entry name" value="FERRIC ENTEROBACTIN TRANSPORT PROTEIN FEPE"/>
    <property type="match status" value="1"/>
</dbReference>
<feature type="domain" description="Tyrosine-protein kinase G-rich" evidence="9">
    <location>
        <begin position="363"/>
        <end position="434"/>
    </location>
</feature>
<keyword evidence="11" id="KW-1185">Reference proteome</keyword>
<name>G5GRF4_9FIRM</name>
<evidence type="ECO:0000256" key="5">
    <source>
        <dbReference type="ARBA" id="ARBA00022989"/>
    </source>
</evidence>
<feature type="domain" description="Polysaccharide chain length determinant N-terminal" evidence="8">
    <location>
        <begin position="6"/>
        <end position="96"/>
    </location>
</feature>
<dbReference type="Pfam" id="PF02706">
    <property type="entry name" value="Wzz"/>
    <property type="match status" value="1"/>
</dbReference>
<dbReference type="GO" id="GO:0005886">
    <property type="term" value="C:plasma membrane"/>
    <property type="evidence" value="ECO:0007669"/>
    <property type="project" value="UniProtKB-SubCell"/>
</dbReference>
<evidence type="ECO:0000256" key="3">
    <source>
        <dbReference type="ARBA" id="ARBA00022475"/>
    </source>
</evidence>
<protein>
    <recommendedName>
        <fullName evidence="12">Polysaccharide chain length determinant N-terminal domain-containing protein</fullName>
    </recommendedName>
</protein>
<dbReference type="InterPro" id="IPR003856">
    <property type="entry name" value="LPS_length_determ_N"/>
</dbReference>
<dbReference type="Proteomes" id="UP000004129">
    <property type="component" value="Unassembled WGS sequence"/>
</dbReference>
<dbReference type="RefSeq" id="WP_006693270.1">
    <property type="nucleotide sequence ID" value="NZ_JH376800.1"/>
</dbReference>
<dbReference type="HOGENOM" id="CLU_009912_5_2_9"/>
<evidence type="ECO:0000256" key="7">
    <source>
        <dbReference type="SAM" id="Phobius"/>
    </source>
</evidence>
<evidence type="ECO:0000313" key="10">
    <source>
        <dbReference type="EMBL" id="EHG19520.1"/>
    </source>
</evidence>
<accession>G5GRF4</accession>
<organism evidence="10 11">
    <name type="scientific">Selenomonas infelix ATCC 43532</name>
    <dbReference type="NCBI Taxonomy" id="679201"/>
    <lineage>
        <taxon>Bacteria</taxon>
        <taxon>Bacillati</taxon>
        <taxon>Bacillota</taxon>
        <taxon>Negativicutes</taxon>
        <taxon>Selenomonadales</taxon>
        <taxon>Selenomonadaceae</taxon>
        <taxon>Selenomonas</taxon>
    </lineage>
</organism>
<comment type="similarity">
    <text evidence="2">Belongs to the CpsC/CapA family.</text>
</comment>
<feature type="transmembrane region" description="Helical" evidence="7">
    <location>
        <begin position="21"/>
        <end position="42"/>
    </location>
</feature>
<reference evidence="10 11" key="1">
    <citation type="submission" date="2011-08" db="EMBL/GenBank/DDBJ databases">
        <title>The Genome Sequence of Selenomonas infelix ATCC 43532.</title>
        <authorList>
            <consortium name="The Broad Institute Genome Sequencing Platform"/>
            <person name="Earl A."/>
            <person name="Ward D."/>
            <person name="Feldgarden M."/>
            <person name="Gevers D."/>
            <person name="Izard J."/>
            <person name="Blanton J.M."/>
            <person name="Baranova O.V."/>
            <person name="Dewhirst F.E."/>
            <person name="Young S.K."/>
            <person name="Zeng Q."/>
            <person name="Gargeya S."/>
            <person name="Fitzgerald M."/>
            <person name="Haas B."/>
            <person name="Abouelleil A."/>
            <person name="Alvarado L."/>
            <person name="Arachchi H.M."/>
            <person name="Berlin A."/>
            <person name="Brown A."/>
            <person name="Chapman S.B."/>
            <person name="Chen Z."/>
            <person name="Dunbar C."/>
            <person name="Freedman E."/>
            <person name="Gearin G."/>
            <person name="Gellesch M."/>
            <person name="Goldberg J."/>
            <person name="Griggs A."/>
            <person name="Gujja S."/>
            <person name="Heiman D."/>
            <person name="Howarth C."/>
            <person name="Larson L."/>
            <person name="Lui A."/>
            <person name="MacDonald P.J.P."/>
            <person name="Montmayeur A."/>
            <person name="Murphy C."/>
            <person name="Neiman D."/>
            <person name="Pearson M."/>
            <person name="Priest M."/>
            <person name="Roberts A."/>
            <person name="Saif S."/>
            <person name="Shea T."/>
            <person name="Shenoy N."/>
            <person name="Sisk P."/>
            <person name="Stolte C."/>
            <person name="Sykes S."/>
            <person name="Wortman J."/>
            <person name="Nusbaum C."/>
            <person name="Birren B."/>
        </authorList>
    </citation>
    <scope>NUCLEOTIDE SEQUENCE [LARGE SCALE GENOMIC DNA]</scope>
    <source>
        <strain evidence="10 11">ATCC 43532</strain>
    </source>
</reference>
<dbReference type="AlphaFoldDB" id="G5GRF4"/>
<comment type="subcellular location">
    <subcellularLocation>
        <location evidence="1">Cell membrane</location>
        <topology evidence="1">Multi-pass membrane protein</topology>
    </subcellularLocation>
</comment>
<feature type="transmembrane region" description="Helical" evidence="7">
    <location>
        <begin position="418"/>
        <end position="439"/>
    </location>
</feature>
<keyword evidence="5 7" id="KW-1133">Transmembrane helix</keyword>
<evidence type="ECO:0000259" key="9">
    <source>
        <dbReference type="Pfam" id="PF13807"/>
    </source>
</evidence>
<evidence type="ECO:0000256" key="2">
    <source>
        <dbReference type="ARBA" id="ARBA00006683"/>
    </source>
</evidence>
<evidence type="ECO:0000256" key="1">
    <source>
        <dbReference type="ARBA" id="ARBA00004651"/>
    </source>
</evidence>
<gene>
    <name evidence="10" type="ORF">HMPREF9334_01835</name>
</gene>
<comment type="caution">
    <text evidence="10">The sequence shown here is derived from an EMBL/GenBank/DDBJ whole genome shotgun (WGS) entry which is preliminary data.</text>
</comment>
<dbReference type="eggNOG" id="COG3206">
    <property type="taxonomic scope" value="Bacteria"/>
</dbReference>
<keyword evidence="6 7" id="KW-0472">Membrane</keyword>
<dbReference type="OrthoDB" id="1632059at2"/>
<evidence type="ECO:0000256" key="4">
    <source>
        <dbReference type="ARBA" id="ARBA00022692"/>
    </source>
</evidence>
<evidence type="ECO:0008006" key="12">
    <source>
        <dbReference type="Google" id="ProtNLM"/>
    </source>
</evidence>
<evidence type="ECO:0000313" key="11">
    <source>
        <dbReference type="Proteomes" id="UP000004129"/>
    </source>
</evidence>